<organism evidence="4">
    <name type="scientific">Soboliphyme baturini</name>
    <dbReference type="NCBI Taxonomy" id="241478"/>
    <lineage>
        <taxon>Eukaryota</taxon>
        <taxon>Metazoa</taxon>
        <taxon>Ecdysozoa</taxon>
        <taxon>Nematoda</taxon>
        <taxon>Enoplea</taxon>
        <taxon>Dorylaimia</taxon>
        <taxon>Dioctophymatida</taxon>
        <taxon>Dioctophymatoidea</taxon>
        <taxon>Soboliphymatidae</taxon>
        <taxon>Soboliphyme</taxon>
    </lineage>
</organism>
<evidence type="ECO:0000256" key="1">
    <source>
        <dbReference type="SAM" id="MobiDB-lite"/>
    </source>
</evidence>
<feature type="region of interest" description="Disordered" evidence="1">
    <location>
        <begin position="81"/>
        <end position="102"/>
    </location>
</feature>
<keyword evidence="3" id="KW-1185">Reference proteome</keyword>
<dbReference type="EMBL" id="UZAM01012200">
    <property type="protein sequence ID" value="VDP20576.1"/>
    <property type="molecule type" value="Genomic_DNA"/>
</dbReference>
<dbReference type="AlphaFoldDB" id="A0A183IZF6"/>
<evidence type="ECO:0000313" key="2">
    <source>
        <dbReference type="EMBL" id="VDP20576.1"/>
    </source>
</evidence>
<sequence>MIAGGFFSTIGKPKNRRSKWASLWVGQYVSNGSHVAKRRANCRRVRIFHKHAKVQYKELFSKITPLVIAAKAIVDGQSVMPPLRNAEATQDDSRNPDGHKFT</sequence>
<name>A0A183IZF6_9BILA</name>
<reference evidence="4" key="1">
    <citation type="submission" date="2016-06" db="UniProtKB">
        <authorList>
            <consortium name="WormBaseParasite"/>
        </authorList>
    </citation>
    <scope>IDENTIFICATION</scope>
</reference>
<dbReference type="Proteomes" id="UP000270296">
    <property type="component" value="Unassembled WGS sequence"/>
</dbReference>
<gene>
    <name evidence="2" type="ORF">SBAD_LOCUS9004</name>
</gene>
<protein>
    <submittedName>
        <fullName evidence="4">Transposase</fullName>
    </submittedName>
</protein>
<reference evidence="2 3" key="2">
    <citation type="submission" date="2018-11" db="EMBL/GenBank/DDBJ databases">
        <authorList>
            <consortium name="Pathogen Informatics"/>
        </authorList>
    </citation>
    <scope>NUCLEOTIDE SEQUENCE [LARGE SCALE GENOMIC DNA]</scope>
</reference>
<dbReference type="WBParaSite" id="SBAD_0000933001-mRNA-1">
    <property type="protein sequence ID" value="SBAD_0000933001-mRNA-1"/>
    <property type="gene ID" value="SBAD_0000933001"/>
</dbReference>
<evidence type="ECO:0000313" key="3">
    <source>
        <dbReference type="Proteomes" id="UP000270296"/>
    </source>
</evidence>
<accession>A0A183IZF6</accession>
<feature type="compositionally biased region" description="Basic and acidic residues" evidence="1">
    <location>
        <begin position="91"/>
        <end position="102"/>
    </location>
</feature>
<proteinExistence type="predicted"/>
<evidence type="ECO:0000313" key="4">
    <source>
        <dbReference type="WBParaSite" id="SBAD_0000933001-mRNA-1"/>
    </source>
</evidence>